<sequence length="404" mass="43676">MGQRQDQAHSPPSFSRPATSTPMSAPSLFTPLEVGSTTIANRIGMSAMTRDRSTGTVPNDLMREYYTQRAKGGAGLIVTEGILITRQGTEWQEAPGIWDQAQIDGWKKITDAVHGAGSKIYAQLWHLGRVSHPQAPEQIKAGVPVYAPSAISARGGKFRFIEGHPGYVTPTEIDDPKVFVAMFKQAAVNAKTAGFDGVELHGANGYLIHQFLDSTSNTRTDAYGGSPANRARFAIETLAAMQEVFGRDVALKISPNGGYNDMGMPLADTVATYGHLLSQAAKFPTPLSYIAIARYSRYTDVEFDGKLRATQFDALETFKGYVGQGTTTKLFLNSGVQVDEAEELVRSGAIAGVFFGMNWLAHPDFAKRVEKGKPLDNPPNVAHMYGSQGPDPVVGYTDYPAATY</sequence>
<dbReference type="Gene3D" id="3.20.20.70">
    <property type="entry name" value="Aldolase class I"/>
    <property type="match status" value="1"/>
</dbReference>
<dbReference type="GO" id="GO:0010181">
    <property type="term" value="F:FMN binding"/>
    <property type="evidence" value="ECO:0007669"/>
    <property type="project" value="InterPro"/>
</dbReference>
<dbReference type="PANTHER" id="PTHR22893:SF91">
    <property type="entry name" value="NADPH DEHYDROGENASE 2-RELATED"/>
    <property type="match status" value="1"/>
</dbReference>
<evidence type="ECO:0000256" key="1">
    <source>
        <dbReference type="SAM" id="MobiDB-lite"/>
    </source>
</evidence>
<reference evidence="3" key="1">
    <citation type="submission" date="2020-05" db="EMBL/GenBank/DDBJ databases">
        <title>Mycena genomes resolve the evolution of fungal bioluminescence.</title>
        <authorList>
            <person name="Tsai I.J."/>
        </authorList>
    </citation>
    <scope>NUCLEOTIDE SEQUENCE</scope>
    <source>
        <strain evidence="3">110903Hualien_Pintung</strain>
    </source>
</reference>
<proteinExistence type="predicted"/>
<protein>
    <submittedName>
        <fullName evidence="3">Oxidored-FMN domain-containing protein</fullName>
    </submittedName>
</protein>
<feature type="region of interest" description="Disordered" evidence="1">
    <location>
        <begin position="1"/>
        <end position="29"/>
    </location>
</feature>
<dbReference type="EMBL" id="JACAZE010000004">
    <property type="protein sequence ID" value="KAF7318364.1"/>
    <property type="molecule type" value="Genomic_DNA"/>
</dbReference>
<dbReference type="GO" id="GO:0016491">
    <property type="term" value="F:oxidoreductase activity"/>
    <property type="evidence" value="ECO:0007669"/>
    <property type="project" value="InterPro"/>
</dbReference>
<dbReference type="InterPro" id="IPR001155">
    <property type="entry name" value="OxRdtase_FMN_N"/>
</dbReference>
<evidence type="ECO:0000259" key="2">
    <source>
        <dbReference type="Pfam" id="PF00724"/>
    </source>
</evidence>
<comment type="caution">
    <text evidence="3">The sequence shown here is derived from an EMBL/GenBank/DDBJ whole genome shotgun (WGS) entry which is preliminary data.</text>
</comment>
<dbReference type="SUPFAM" id="SSF51395">
    <property type="entry name" value="FMN-linked oxidoreductases"/>
    <property type="match status" value="1"/>
</dbReference>
<gene>
    <name evidence="3" type="ORF">HMN09_00345200</name>
</gene>
<evidence type="ECO:0000313" key="4">
    <source>
        <dbReference type="Proteomes" id="UP000613580"/>
    </source>
</evidence>
<organism evidence="3 4">
    <name type="scientific">Mycena chlorophos</name>
    <name type="common">Agaric fungus</name>
    <name type="synonym">Agaricus chlorophos</name>
    <dbReference type="NCBI Taxonomy" id="658473"/>
    <lineage>
        <taxon>Eukaryota</taxon>
        <taxon>Fungi</taxon>
        <taxon>Dikarya</taxon>
        <taxon>Basidiomycota</taxon>
        <taxon>Agaricomycotina</taxon>
        <taxon>Agaricomycetes</taxon>
        <taxon>Agaricomycetidae</taxon>
        <taxon>Agaricales</taxon>
        <taxon>Marasmiineae</taxon>
        <taxon>Mycenaceae</taxon>
        <taxon>Mycena</taxon>
    </lineage>
</organism>
<feature type="compositionally biased region" description="Polar residues" evidence="1">
    <location>
        <begin position="1"/>
        <end position="24"/>
    </location>
</feature>
<name>A0A8H6TJL5_MYCCL</name>
<dbReference type="InterPro" id="IPR045247">
    <property type="entry name" value="Oye-like"/>
</dbReference>
<dbReference type="Proteomes" id="UP000613580">
    <property type="component" value="Unassembled WGS sequence"/>
</dbReference>
<keyword evidence="4" id="KW-1185">Reference proteome</keyword>
<dbReference type="Pfam" id="PF00724">
    <property type="entry name" value="Oxidored_FMN"/>
    <property type="match status" value="1"/>
</dbReference>
<dbReference type="CDD" id="cd02933">
    <property type="entry name" value="OYE_like_FMN"/>
    <property type="match status" value="1"/>
</dbReference>
<dbReference type="OrthoDB" id="276546at2759"/>
<dbReference type="AlphaFoldDB" id="A0A8H6TJL5"/>
<dbReference type="PANTHER" id="PTHR22893">
    <property type="entry name" value="NADH OXIDOREDUCTASE-RELATED"/>
    <property type="match status" value="1"/>
</dbReference>
<accession>A0A8H6TJL5</accession>
<dbReference type="InterPro" id="IPR013785">
    <property type="entry name" value="Aldolase_TIM"/>
</dbReference>
<evidence type="ECO:0000313" key="3">
    <source>
        <dbReference type="EMBL" id="KAF7318364.1"/>
    </source>
</evidence>
<feature type="domain" description="NADH:flavin oxidoreductase/NADH oxidase N-terminal" evidence="2">
    <location>
        <begin position="27"/>
        <end position="375"/>
    </location>
</feature>